<reference evidence="1 2" key="1">
    <citation type="journal article" date="2020" name="Cell">
        <title>Large-Scale Comparative Analyses of Tick Genomes Elucidate Their Genetic Diversity and Vector Capacities.</title>
        <authorList>
            <consortium name="Tick Genome and Microbiome Consortium (TIGMIC)"/>
            <person name="Jia N."/>
            <person name="Wang J."/>
            <person name="Shi W."/>
            <person name="Du L."/>
            <person name="Sun Y."/>
            <person name="Zhan W."/>
            <person name="Jiang J.F."/>
            <person name="Wang Q."/>
            <person name="Zhang B."/>
            <person name="Ji P."/>
            <person name="Bell-Sakyi L."/>
            <person name="Cui X.M."/>
            <person name="Yuan T.T."/>
            <person name="Jiang B.G."/>
            <person name="Yang W.F."/>
            <person name="Lam T.T."/>
            <person name="Chang Q.C."/>
            <person name="Ding S.J."/>
            <person name="Wang X.J."/>
            <person name="Zhu J.G."/>
            <person name="Ruan X.D."/>
            <person name="Zhao L."/>
            <person name="Wei J.T."/>
            <person name="Ye R.Z."/>
            <person name="Que T.C."/>
            <person name="Du C.H."/>
            <person name="Zhou Y.H."/>
            <person name="Cheng J.X."/>
            <person name="Dai P.F."/>
            <person name="Guo W.B."/>
            <person name="Han X.H."/>
            <person name="Huang E.J."/>
            <person name="Li L.F."/>
            <person name="Wei W."/>
            <person name="Gao Y.C."/>
            <person name="Liu J.Z."/>
            <person name="Shao H.Z."/>
            <person name="Wang X."/>
            <person name="Wang C.C."/>
            <person name="Yang T.C."/>
            <person name="Huo Q.B."/>
            <person name="Li W."/>
            <person name="Chen H.Y."/>
            <person name="Chen S.E."/>
            <person name="Zhou L.G."/>
            <person name="Ni X.B."/>
            <person name="Tian J.H."/>
            <person name="Sheng Y."/>
            <person name="Liu T."/>
            <person name="Pan Y.S."/>
            <person name="Xia L.Y."/>
            <person name="Li J."/>
            <person name="Zhao F."/>
            <person name="Cao W.C."/>
        </authorList>
    </citation>
    <scope>NUCLEOTIDE SEQUENCE [LARGE SCALE GENOMIC DNA]</scope>
    <source>
        <strain evidence="1">Iper-2018</strain>
    </source>
</reference>
<protein>
    <submittedName>
        <fullName evidence="1">Uncharacterized protein</fullName>
    </submittedName>
</protein>
<sequence length="698" mass="78020">MYKFVCSKSAQASHQSTDSASLSDLEVSLLRLLQHNEPPSQAGRLLNRLWNECLDPRARNQHGWGPLKHMLKAAALGDWPYLQYSTQGEPAIWESAALLLRYFGLATLVQLEPSGVSVTGRGPLLALDKPTSLLKPNNDSTWYYDAASLAASVTARKNVVLHSIALEVTNFARLLAGVLRSPSASEGVDLNYRVKKLRSIPRYRALVVAFLQNKSQVNDDTEVLLRAPEYVIRLGYLLDDTPPHTILNYMGFRMVVHVSPFLPEALNKLTLVRARQLGLGSRTTAQVLCLRVVAQSLPTVFYRVAYEAHRKVLDALLAADLGSALKQAFASRLGLVHWLDGDTRERALQRLHQLQLQLLFPSWITDSIKAAQDANHVPEIIPGEGLRSYARITKHLMQRRLEGAEPWLSASPTEQRCWLDPSRHMLYVPLTALNTSTPAEEPFLLLQLAHLGERVARCLVQFMLEGASQNLGVPRSWWTADARQGFGSVQKCYKLQNDGMLSEVRVAEDSAALVVAHTAFEARMPAIDFRLENAVSMSLDQLFFIRYVLGQCSVDPEAPRRVNLALLNFRGFQRAFTCDPGTPMNPRKSCDFWSLYFDVGAVDAPCHTGELPDVVEIPHDLVAVTLREIHKAVEESVSEDPGDTIDHTAHRRLRHVYEIARSDLKSPGAIRSQGYEELEHWGQWQAATALACFQRQAL</sequence>
<organism evidence="1 2">
    <name type="scientific">Ixodes persulcatus</name>
    <name type="common">Taiga tick</name>
    <dbReference type="NCBI Taxonomy" id="34615"/>
    <lineage>
        <taxon>Eukaryota</taxon>
        <taxon>Metazoa</taxon>
        <taxon>Ecdysozoa</taxon>
        <taxon>Arthropoda</taxon>
        <taxon>Chelicerata</taxon>
        <taxon>Arachnida</taxon>
        <taxon>Acari</taxon>
        <taxon>Parasitiformes</taxon>
        <taxon>Ixodida</taxon>
        <taxon>Ixodoidea</taxon>
        <taxon>Ixodidae</taxon>
        <taxon>Ixodinae</taxon>
        <taxon>Ixodes</taxon>
    </lineage>
</organism>
<dbReference type="Proteomes" id="UP000805193">
    <property type="component" value="Unassembled WGS sequence"/>
</dbReference>
<proteinExistence type="predicted"/>
<name>A0AC60PX90_IXOPE</name>
<evidence type="ECO:0000313" key="1">
    <source>
        <dbReference type="EMBL" id="KAG0425307.1"/>
    </source>
</evidence>
<keyword evidence="2" id="KW-1185">Reference proteome</keyword>
<evidence type="ECO:0000313" key="2">
    <source>
        <dbReference type="Proteomes" id="UP000805193"/>
    </source>
</evidence>
<dbReference type="EMBL" id="JABSTQ010009862">
    <property type="protein sequence ID" value="KAG0425307.1"/>
    <property type="molecule type" value="Genomic_DNA"/>
</dbReference>
<accession>A0AC60PX90</accession>
<comment type="caution">
    <text evidence="1">The sequence shown here is derived from an EMBL/GenBank/DDBJ whole genome shotgun (WGS) entry which is preliminary data.</text>
</comment>
<gene>
    <name evidence="1" type="ORF">HPB47_027520</name>
</gene>